<dbReference type="InterPro" id="IPR045340">
    <property type="entry name" value="DUF6533"/>
</dbReference>
<keyword evidence="5" id="KW-1185">Reference proteome</keyword>
<reference evidence="4 5" key="1">
    <citation type="submission" date="2015-04" db="EMBL/GenBank/DDBJ databases">
        <title>Complete genome sequence of Schizopora paradoxa KUC8140, a cosmopolitan wood degrader in East Asia.</title>
        <authorList>
            <consortium name="DOE Joint Genome Institute"/>
            <person name="Min B."/>
            <person name="Park H."/>
            <person name="Jang Y."/>
            <person name="Kim J.-J."/>
            <person name="Kim K.H."/>
            <person name="Pangilinan J."/>
            <person name="Lipzen A."/>
            <person name="Riley R."/>
            <person name="Grigoriev I.V."/>
            <person name="Spatafora J.W."/>
            <person name="Choi I.-G."/>
        </authorList>
    </citation>
    <scope>NUCLEOTIDE SEQUENCE [LARGE SCALE GENOMIC DNA]</scope>
    <source>
        <strain evidence="4 5">KUC8140</strain>
    </source>
</reference>
<dbReference type="Proteomes" id="UP000053477">
    <property type="component" value="Unassembled WGS sequence"/>
</dbReference>
<evidence type="ECO:0000313" key="4">
    <source>
        <dbReference type="EMBL" id="KLO09255.1"/>
    </source>
</evidence>
<feature type="transmembrane region" description="Helical" evidence="2">
    <location>
        <begin position="89"/>
        <end position="109"/>
    </location>
</feature>
<dbReference type="OrthoDB" id="3349377at2759"/>
<protein>
    <recommendedName>
        <fullName evidence="3">DUF6533 domain-containing protein</fullName>
    </recommendedName>
</protein>
<feature type="compositionally biased region" description="Polar residues" evidence="1">
    <location>
        <begin position="406"/>
        <end position="429"/>
    </location>
</feature>
<feature type="transmembrane region" description="Helical" evidence="2">
    <location>
        <begin position="116"/>
        <end position="140"/>
    </location>
</feature>
<dbReference type="InParanoid" id="A0A0H2RBK2"/>
<feature type="transmembrane region" description="Helical" evidence="2">
    <location>
        <begin position="169"/>
        <end position="191"/>
    </location>
</feature>
<gene>
    <name evidence="4" type="ORF">SCHPADRAFT_573565</name>
</gene>
<proteinExistence type="predicted"/>
<name>A0A0H2RBK2_9AGAM</name>
<accession>A0A0H2RBK2</accession>
<dbReference type="EMBL" id="KQ086061">
    <property type="protein sequence ID" value="KLO09255.1"/>
    <property type="molecule type" value="Genomic_DNA"/>
</dbReference>
<keyword evidence="2" id="KW-1133">Transmembrane helix</keyword>
<evidence type="ECO:0000259" key="3">
    <source>
        <dbReference type="Pfam" id="PF20151"/>
    </source>
</evidence>
<feature type="transmembrane region" description="Helical" evidence="2">
    <location>
        <begin position="230"/>
        <end position="250"/>
    </location>
</feature>
<dbReference type="Pfam" id="PF20151">
    <property type="entry name" value="DUF6533"/>
    <property type="match status" value="1"/>
</dbReference>
<keyword evidence="2" id="KW-0472">Membrane</keyword>
<feature type="transmembrane region" description="Helical" evidence="2">
    <location>
        <begin position="50"/>
        <end position="69"/>
    </location>
</feature>
<evidence type="ECO:0000256" key="2">
    <source>
        <dbReference type="SAM" id="Phobius"/>
    </source>
</evidence>
<dbReference type="AlphaFoldDB" id="A0A0H2RBK2"/>
<evidence type="ECO:0000256" key="1">
    <source>
        <dbReference type="SAM" id="MobiDB-lite"/>
    </source>
</evidence>
<feature type="domain" description="DUF6533" evidence="3">
    <location>
        <begin position="17"/>
        <end position="61"/>
    </location>
</feature>
<evidence type="ECO:0000313" key="5">
    <source>
        <dbReference type="Proteomes" id="UP000053477"/>
    </source>
</evidence>
<sequence length="454" mass="51264">MDSIVDYLHDQRRYTFIQTAALSWLAYDITLTFGDEVSFVWRRKWTVPKILYISARYFGLVILIAQVAVTTYTGPLPDNFCRRWLQFYSAGPIIIAFVVDALLVIRIYALYDRCRVMLSFLILLLIGQPVIVITTTIHALRTVQLYSKPSFLPFPGCLGSKPKEMNLTLIGWIFTLVSQAIFFVLTLYKYIRSIKDSSRHDGVRRSLFSIAKDSHDVSPLFSLFLRDGTANFFVIFASMMVNMIFTIRTQGPDQQFGIPWILATNAVMGSRLYLNLKGFIAGLAMPSLSAMERYVDLPSGATMTMISRDRLHLNWHNERTSFASRDSGIETISDSLSRRGQEEGNFTRILDCSRFDDVEKVVYHHSEKARIPSLVFEPLEFDGSVPEVIFPSDLESAPRGAGVDHGTQSPWNEPSSARSLTEPSTSESSIDSEHTRRPPFTFTSSDLVITGPPG</sequence>
<keyword evidence="2" id="KW-0812">Transmembrane</keyword>
<feature type="region of interest" description="Disordered" evidence="1">
    <location>
        <begin position="392"/>
        <end position="454"/>
    </location>
</feature>
<organism evidence="4 5">
    <name type="scientific">Schizopora paradoxa</name>
    <dbReference type="NCBI Taxonomy" id="27342"/>
    <lineage>
        <taxon>Eukaryota</taxon>
        <taxon>Fungi</taxon>
        <taxon>Dikarya</taxon>
        <taxon>Basidiomycota</taxon>
        <taxon>Agaricomycotina</taxon>
        <taxon>Agaricomycetes</taxon>
        <taxon>Hymenochaetales</taxon>
        <taxon>Schizoporaceae</taxon>
        <taxon>Schizopora</taxon>
    </lineage>
</organism>